<evidence type="ECO:0000313" key="1">
    <source>
        <dbReference type="EMBL" id="QOV92225.1"/>
    </source>
</evidence>
<evidence type="ECO:0000313" key="2">
    <source>
        <dbReference type="Proteomes" id="UP000593765"/>
    </source>
</evidence>
<dbReference type="Proteomes" id="UP000593765">
    <property type="component" value="Chromosome"/>
</dbReference>
<sequence length="81" mass="9789">MNDSLFGRTPQFDPLDNRRTEYIMLQRPLQRVLGFRGRSIDDVVNSQLVKNEVRLYWKFHKQIIRLSEISELEKQWNGVRL</sequence>
<proteinExistence type="predicted"/>
<dbReference type="KEGG" id="hbs:IPV69_13060"/>
<dbReference type="AlphaFoldDB" id="A0A7M2X3H1"/>
<organism evidence="1 2">
    <name type="scientific">Humisphaera borealis</name>
    <dbReference type="NCBI Taxonomy" id="2807512"/>
    <lineage>
        <taxon>Bacteria</taxon>
        <taxon>Pseudomonadati</taxon>
        <taxon>Planctomycetota</taxon>
        <taxon>Phycisphaerae</taxon>
        <taxon>Tepidisphaerales</taxon>
        <taxon>Tepidisphaeraceae</taxon>
        <taxon>Humisphaera</taxon>
    </lineage>
</organism>
<gene>
    <name evidence="1" type="ORF">IPV69_13060</name>
</gene>
<keyword evidence="2" id="KW-1185">Reference proteome</keyword>
<reference evidence="1 2" key="1">
    <citation type="submission" date="2020-10" db="EMBL/GenBank/DDBJ databases">
        <title>Wide distribution of Phycisphaera-like planctomycetes from WD2101 soil group in peatlands and genome analysis of the first cultivated representative.</title>
        <authorList>
            <person name="Dedysh S.N."/>
            <person name="Beletsky A.V."/>
            <person name="Ivanova A."/>
            <person name="Kulichevskaya I.S."/>
            <person name="Suzina N.E."/>
            <person name="Philippov D.A."/>
            <person name="Rakitin A.L."/>
            <person name="Mardanov A.V."/>
            <person name="Ravin N.V."/>
        </authorList>
    </citation>
    <scope>NUCLEOTIDE SEQUENCE [LARGE SCALE GENOMIC DNA]</scope>
    <source>
        <strain evidence="1 2">M1803</strain>
    </source>
</reference>
<name>A0A7M2X3H1_9BACT</name>
<dbReference type="RefSeq" id="WP_206295557.1">
    <property type="nucleotide sequence ID" value="NZ_CP063458.1"/>
</dbReference>
<dbReference type="EMBL" id="CP063458">
    <property type="protein sequence ID" value="QOV92225.1"/>
    <property type="molecule type" value="Genomic_DNA"/>
</dbReference>
<protein>
    <submittedName>
        <fullName evidence="1">Uncharacterized protein</fullName>
    </submittedName>
</protein>
<accession>A0A7M2X3H1</accession>